<feature type="domain" description="Heterokaryon incompatibility" evidence="1">
    <location>
        <begin position="46"/>
        <end position="223"/>
    </location>
</feature>
<protein>
    <submittedName>
        <fullName evidence="2">Heterokaryon incompatibility 6 OR allele</fullName>
    </submittedName>
</protein>
<proteinExistence type="predicted"/>
<organism evidence="2 3">
    <name type="scientific">Fusarium phyllophilum</name>
    <dbReference type="NCBI Taxonomy" id="47803"/>
    <lineage>
        <taxon>Eukaryota</taxon>
        <taxon>Fungi</taxon>
        <taxon>Dikarya</taxon>
        <taxon>Ascomycota</taxon>
        <taxon>Pezizomycotina</taxon>
        <taxon>Sordariomycetes</taxon>
        <taxon>Hypocreomycetidae</taxon>
        <taxon>Hypocreales</taxon>
        <taxon>Nectriaceae</taxon>
        <taxon>Fusarium</taxon>
        <taxon>Fusarium fujikuroi species complex</taxon>
    </lineage>
</organism>
<dbReference type="Proteomes" id="UP000582016">
    <property type="component" value="Unassembled WGS sequence"/>
</dbReference>
<dbReference type="AlphaFoldDB" id="A0A8H5JYR9"/>
<dbReference type="PANTHER" id="PTHR24148">
    <property type="entry name" value="ANKYRIN REPEAT DOMAIN-CONTAINING PROTEIN 39 HOMOLOG-RELATED"/>
    <property type="match status" value="1"/>
</dbReference>
<dbReference type="PANTHER" id="PTHR24148:SF73">
    <property type="entry name" value="HET DOMAIN PROTEIN (AFU_ORTHOLOGUE AFUA_8G01020)"/>
    <property type="match status" value="1"/>
</dbReference>
<evidence type="ECO:0000259" key="1">
    <source>
        <dbReference type="Pfam" id="PF06985"/>
    </source>
</evidence>
<dbReference type="Pfam" id="PF06985">
    <property type="entry name" value="HET"/>
    <property type="match status" value="1"/>
</dbReference>
<dbReference type="InterPro" id="IPR010730">
    <property type="entry name" value="HET"/>
</dbReference>
<name>A0A8H5JYR9_9HYPO</name>
<evidence type="ECO:0000313" key="3">
    <source>
        <dbReference type="Proteomes" id="UP000582016"/>
    </source>
</evidence>
<comment type="caution">
    <text evidence="2">The sequence shown here is derived from an EMBL/GenBank/DDBJ whole genome shotgun (WGS) entry which is preliminary data.</text>
</comment>
<reference evidence="2 3" key="1">
    <citation type="submission" date="2020-05" db="EMBL/GenBank/DDBJ databases">
        <title>Identification and distribution of gene clusters putatively required for synthesis of sphingolipid metabolism inhibitors in phylogenetically diverse species of the filamentous fungus Fusarium.</title>
        <authorList>
            <person name="Kim H.-S."/>
            <person name="Busman M."/>
            <person name="Brown D.W."/>
            <person name="Divon H."/>
            <person name="Uhlig S."/>
            <person name="Proctor R.H."/>
        </authorList>
    </citation>
    <scope>NUCLEOTIDE SEQUENCE [LARGE SCALE GENOMIC DNA]</scope>
    <source>
        <strain evidence="2 3">NRRL 13617</strain>
    </source>
</reference>
<gene>
    <name evidence="2" type="ORF">FPHYL_5291</name>
</gene>
<dbReference type="InterPro" id="IPR052895">
    <property type="entry name" value="HetReg/Transcr_Mod"/>
</dbReference>
<dbReference type="OrthoDB" id="2157530at2759"/>
<keyword evidence="3" id="KW-1185">Reference proteome</keyword>
<dbReference type="EMBL" id="JAAOAQ010000171">
    <property type="protein sequence ID" value="KAF5563192.1"/>
    <property type="molecule type" value="Genomic_DNA"/>
</dbReference>
<evidence type="ECO:0000313" key="2">
    <source>
        <dbReference type="EMBL" id="KAF5563192.1"/>
    </source>
</evidence>
<accession>A0A8H5JYR9</accession>
<sequence length="573" mass="64881">MRQPVFKHQPLADPAGQIRLIEVTSKPHKPLELCLRTYRIPQAPEYYAISYTWGDSGLTEEITIDGQPMTVTENCHYALMQVRDRYPSLPRKAIFIWIDSICINQGDNDEKAYQVAMMGDIYTKASKILACVGPHQDNSQMIRNSLDSIKTLSPNLYNLREQLTLPDSSDGYCTSLHLELDQFLERFLQNSPISIHEFYDQFLDAFSAFAKRRYWGRLWVIQEVVASTRINGQLEILCGCDSFSRSEIILCDFICRMTGIQHLVDALMPGSSERLGVYCCRFVLGSHAAVHIPATMLLDRSSPFRCAKLEDKVYGLLPMIEWPKGIPPVQPIYEPSPILDLAQLFTSIVKSPRTDIWNVLNALELSHDYKLLRPLVEARMESPPQPFGPGKYPPMSFKFKATFITIVRNTRGQLSAGLVRNHFRLPKTSDQIEAECEGAPEGTRQLFSSSGICALLCYDAQEGDRIIKVPVIGELLVLRRNVEENEYNIIGQGLLLSNHELPSCPSMVSIEDEFKESEASGDMNFASSCEIEAEPIEFIVLERQDRGVEGSRIEEKKLERLATKIYGTVRLID</sequence>